<dbReference type="InterPro" id="IPR036188">
    <property type="entry name" value="FAD/NAD-bd_sf"/>
</dbReference>
<dbReference type="SUPFAM" id="SSF51905">
    <property type="entry name" value="FAD/NAD(P)-binding domain"/>
    <property type="match status" value="1"/>
</dbReference>
<dbReference type="OrthoDB" id="5792777at2"/>
<reference evidence="2 3" key="1">
    <citation type="submission" date="2019-04" db="EMBL/GenBank/DDBJ databases">
        <authorList>
            <person name="Feng G."/>
            <person name="Zhu H."/>
        </authorList>
    </citation>
    <scope>NUCLEOTIDE SEQUENCE [LARGE SCALE GENOMIC DNA]</scope>
    <source>
        <strain evidence="2 3">6HR-1</strain>
    </source>
</reference>
<name>A0A4Z0NHT5_9HYPH</name>
<evidence type="ECO:0000313" key="2">
    <source>
        <dbReference type="EMBL" id="TGD95146.1"/>
    </source>
</evidence>
<evidence type="ECO:0000313" key="3">
    <source>
        <dbReference type="Proteomes" id="UP000297535"/>
    </source>
</evidence>
<evidence type="ECO:0000259" key="1">
    <source>
        <dbReference type="Pfam" id="PF01593"/>
    </source>
</evidence>
<dbReference type="InterPro" id="IPR002937">
    <property type="entry name" value="Amino_oxidase"/>
</dbReference>
<keyword evidence="3" id="KW-1185">Reference proteome</keyword>
<accession>A0A4Z0NHT5</accession>
<dbReference type="RefSeq" id="WP_135418939.1">
    <property type="nucleotide sequence ID" value="NZ_SRLB01000033.1"/>
</dbReference>
<organism evidence="2 3">
    <name type="scientific">Methylobacterium nonmethylotrophicum</name>
    <dbReference type="NCBI Taxonomy" id="1141884"/>
    <lineage>
        <taxon>Bacteria</taxon>
        <taxon>Pseudomonadati</taxon>
        <taxon>Pseudomonadota</taxon>
        <taxon>Alphaproteobacteria</taxon>
        <taxon>Hyphomicrobiales</taxon>
        <taxon>Methylobacteriaceae</taxon>
        <taxon>Methylobacterium</taxon>
    </lineage>
</organism>
<comment type="caution">
    <text evidence="2">The sequence shown here is derived from an EMBL/GenBank/DDBJ whole genome shotgun (WGS) entry which is preliminary data.</text>
</comment>
<feature type="domain" description="Amine oxidase" evidence="1">
    <location>
        <begin position="90"/>
        <end position="315"/>
    </location>
</feature>
<dbReference type="PANTHER" id="PTHR16128">
    <property type="entry name" value="FAD/NAD(P)-BINDING OXIDOREDUCTASE FAMILY PROTEIN"/>
    <property type="match status" value="1"/>
</dbReference>
<dbReference type="PANTHER" id="PTHR16128:SF5">
    <property type="entry name" value="FAD_NAD(P)-BINDING OXIDOREDUCTASE FAMILY PROTEIN"/>
    <property type="match status" value="1"/>
</dbReference>
<dbReference type="Gene3D" id="3.50.50.60">
    <property type="entry name" value="FAD/NAD(P)-binding domain"/>
    <property type="match status" value="1"/>
</dbReference>
<dbReference type="Gene3D" id="3.90.660.10">
    <property type="match status" value="1"/>
</dbReference>
<dbReference type="GO" id="GO:0016491">
    <property type="term" value="F:oxidoreductase activity"/>
    <property type="evidence" value="ECO:0007669"/>
    <property type="project" value="InterPro"/>
</dbReference>
<dbReference type="AlphaFoldDB" id="A0A4Z0NHT5"/>
<protein>
    <submittedName>
        <fullName evidence="2">FAD-dependent oxidoreductase</fullName>
    </submittedName>
</protein>
<dbReference type="Proteomes" id="UP000297535">
    <property type="component" value="Unassembled WGS sequence"/>
</dbReference>
<proteinExistence type="predicted"/>
<dbReference type="EMBL" id="SRLB01000033">
    <property type="protein sequence ID" value="TGD95146.1"/>
    <property type="molecule type" value="Genomic_DNA"/>
</dbReference>
<dbReference type="Pfam" id="PF01593">
    <property type="entry name" value="Amino_oxidase"/>
    <property type="match status" value="1"/>
</dbReference>
<gene>
    <name evidence="2" type="ORF">EU555_29670</name>
</gene>
<dbReference type="Pfam" id="PF13450">
    <property type="entry name" value="NAD_binding_8"/>
    <property type="match status" value="1"/>
</dbReference>
<sequence length="319" mass="33188">MDRDDTIAIIGAGIAGAAAARRLHAAGRRVVVLDKGRGPGGRMATRRGPGALRFDHGAQYFTARDPRFAAQVAEWAARGVAAPWGGPGRSVGVPGMTAPVRDLLAGLDVQCGRAVGRLVREDRRWRLAEADGAALAGGAAFTAVLLTCPAPQSLALLAGAGLDLPGLAEVRYAPCWTLMLAHDGPPPLDGPVRENRDPDATIAWVAQDGAKPGREGATVVVQAAPAWSRAHLEEDAADIAERLLDALRDLPDVAGPVTVGHRAAHRWRYARVERAIGEPCLYAPGTGLGFAGDGCLGPRVESAYLSGLALAERVLAESV</sequence>